<dbReference type="InterPro" id="IPR007168">
    <property type="entry name" value="Phageshock_PspC_N"/>
</dbReference>
<accession>A0A1L7R864</accession>
<keyword evidence="2" id="KW-0812">Transmembrane</keyword>
<dbReference type="EMBL" id="LK995461">
    <property type="protein sequence ID" value="CED89981.1"/>
    <property type="molecule type" value="Genomic_DNA"/>
</dbReference>
<feature type="transmembrane region" description="Helical" evidence="2">
    <location>
        <begin position="116"/>
        <end position="137"/>
    </location>
</feature>
<evidence type="ECO:0000259" key="3">
    <source>
        <dbReference type="Pfam" id="PF04024"/>
    </source>
</evidence>
<dbReference type="GO" id="GO:0000993">
    <property type="term" value="F:RNA polymerase II complex binding"/>
    <property type="evidence" value="ECO:0007669"/>
    <property type="project" value="TreeGrafter"/>
</dbReference>
<dbReference type="GO" id="GO:0031124">
    <property type="term" value="P:mRNA 3'-end processing"/>
    <property type="evidence" value="ECO:0007669"/>
    <property type="project" value="TreeGrafter"/>
</dbReference>
<gene>
    <name evidence="4" type="ORF">AAM4_0086</name>
</gene>
<feature type="compositionally biased region" description="Pro residues" evidence="1">
    <location>
        <begin position="29"/>
        <end position="38"/>
    </location>
</feature>
<feature type="compositionally biased region" description="Acidic residues" evidence="1">
    <location>
        <begin position="661"/>
        <end position="684"/>
    </location>
</feature>
<feature type="compositionally biased region" description="Low complexity" evidence="1">
    <location>
        <begin position="714"/>
        <end position="749"/>
    </location>
</feature>
<organism evidence="4">
    <name type="scientific">Actinomyces succiniciruminis</name>
    <dbReference type="NCBI Taxonomy" id="1522002"/>
    <lineage>
        <taxon>Bacteria</taxon>
        <taxon>Bacillati</taxon>
        <taxon>Actinomycetota</taxon>
        <taxon>Actinomycetes</taxon>
        <taxon>Actinomycetales</taxon>
        <taxon>Actinomycetaceae</taxon>
        <taxon>Actinomyces</taxon>
    </lineage>
</organism>
<name>A0A1L7R864_9ACTO</name>
<reference evidence="4" key="1">
    <citation type="submission" date="2014-07" db="EMBL/GenBank/DDBJ databases">
        <authorList>
            <person name="Zhang J.E."/>
            <person name="Yang H."/>
            <person name="Guo J."/>
            <person name="Deng Z."/>
            <person name="Luo H."/>
            <person name="Luo M."/>
            <person name="Zhao B."/>
        </authorList>
    </citation>
    <scope>NUCLEOTIDE SEQUENCE</scope>
    <source>
        <strain evidence="4">AM4</strain>
    </source>
</reference>
<dbReference type="RefSeq" id="WP_210578199.1">
    <property type="nucleotide sequence ID" value="NZ_LK995461.1"/>
</dbReference>
<feature type="transmembrane region" description="Helical" evidence="2">
    <location>
        <begin position="407"/>
        <end position="429"/>
    </location>
</feature>
<proteinExistence type="predicted"/>
<dbReference type="Pfam" id="PF04024">
    <property type="entry name" value="PspC"/>
    <property type="match status" value="1"/>
</dbReference>
<evidence type="ECO:0000313" key="4">
    <source>
        <dbReference type="EMBL" id="CED89981.1"/>
    </source>
</evidence>
<protein>
    <submittedName>
        <fullName evidence="4">PspC domain</fullName>
    </submittedName>
</protein>
<feature type="transmembrane region" description="Helical" evidence="2">
    <location>
        <begin position="194"/>
        <end position="213"/>
    </location>
</feature>
<dbReference type="PANTHER" id="PTHR12460">
    <property type="entry name" value="CYCLIN-DEPENDENT KINASE INHIBITOR-RELATED PROTEIN"/>
    <property type="match status" value="1"/>
</dbReference>
<feature type="compositionally biased region" description="Pro residues" evidence="1">
    <location>
        <begin position="242"/>
        <end position="259"/>
    </location>
</feature>
<feature type="region of interest" description="Disordered" evidence="1">
    <location>
        <begin position="714"/>
        <end position="755"/>
    </location>
</feature>
<evidence type="ECO:0000256" key="1">
    <source>
        <dbReference type="SAM" id="MobiDB-lite"/>
    </source>
</evidence>
<feature type="region of interest" description="Disordered" evidence="1">
    <location>
        <begin position="221"/>
        <end position="343"/>
    </location>
</feature>
<sequence>MSEVPPPEPSAEQPQDRAPSPGAGQPEPSGGPVPPPGAVPTGDMPPGAVPPGTVPPQGAFPPDAGAPVSPHRPASAGFFESLRRTGLVRTNERWIGGVAGGVARRLGLDPTLVRCIWLVLTIFSGIGLVLYGLGWALMPEESDGRIHLEQAVGGDFDAGLAGALATFIAGWVLLDHGLVPSWYITGLAESDLYNGFWPVVWTCLVVGLVYWAYRVFQRRQHQKPPTPGAPGSPTPGAGMPYAAPPAAGPQVRTPPPAPHATPYAAAAQAAGGKDGAVRADAGHNAPAGMPGPTASGPTRPMPAQAGAGHAATRPTAAPGAPASAAPRPAYVAPRPVRPVRPRRPGPGRRLGLAIMGIACCCIAVIVMICSTGGMGPLAAGFAMVGTVTALLGAGVIISALRGRRGGWMTATGWLAVMVAVPVLAIGTSMPEGALSARSTTHGGTTNTVTLTWADLEPQLTAGDGNATVVLGDYAAGRVVLDLTDMPADAEPHTRASLSIGAGAVTIRTVTGQSLVVDSTVGLGTTYADTTSDWLVDGEAISNYGGWQQNRYTADGAPVTYYHSERWHPSEQVSLESPAAQEANTVITLGIEVGVGTVNIDERPDQVTWYGVQDDTAWIVEFWVDEHGKSHESLPVTDMTHAAIDTDTATTCAEAVTIALDDASDEVSDSEDTDEADTNDWEDQESWYGDWYDVSNLTGAGREAWDNCVSEALEAGAAADGQAEASAPASAQPSDEPSAGPSTSSSAAEPTPTPTH</sequence>
<feature type="transmembrane region" description="Helical" evidence="2">
    <location>
        <begin position="158"/>
        <end position="174"/>
    </location>
</feature>
<feature type="region of interest" description="Disordered" evidence="1">
    <location>
        <begin position="659"/>
        <end position="685"/>
    </location>
</feature>
<keyword evidence="2" id="KW-0472">Membrane</keyword>
<dbReference type="AlphaFoldDB" id="A0A1L7R864"/>
<evidence type="ECO:0000256" key="2">
    <source>
        <dbReference type="SAM" id="Phobius"/>
    </source>
</evidence>
<feature type="compositionally biased region" description="Low complexity" evidence="1">
    <location>
        <begin position="260"/>
        <end position="270"/>
    </location>
</feature>
<keyword evidence="2" id="KW-1133">Transmembrane helix</keyword>
<feature type="compositionally biased region" description="Low complexity" evidence="1">
    <location>
        <begin position="305"/>
        <end position="334"/>
    </location>
</feature>
<feature type="transmembrane region" description="Helical" evidence="2">
    <location>
        <begin position="350"/>
        <end position="373"/>
    </location>
</feature>
<feature type="compositionally biased region" description="Pro residues" evidence="1">
    <location>
        <begin position="224"/>
        <end position="233"/>
    </location>
</feature>
<dbReference type="PANTHER" id="PTHR12460:SF0">
    <property type="entry name" value="CID DOMAIN-CONTAINING PROTEIN-RELATED"/>
    <property type="match status" value="1"/>
</dbReference>
<feature type="transmembrane region" description="Helical" evidence="2">
    <location>
        <begin position="379"/>
        <end position="400"/>
    </location>
</feature>
<feature type="region of interest" description="Disordered" evidence="1">
    <location>
        <begin position="1"/>
        <end position="72"/>
    </location>
</feature>
<feature type="domain" description="Phage shock protein PspC N-terminal" evidence="3">
    <location>
        <begin position="87"/>
        <end position="141"/>
    </location>
</feature>